<organism evidence="3 4">
    <name type="scientific">Rhodospirillum rubrum (strain ATCC 11170 / ATH 1.1.1 / DSM 467 / LMG 4362 / NCIMB 8255 / S1)</name>
    <dbReference type="NCBI Taxonomy" id="269796"/>
    <lineage>
        <taxon>Bacteria</taxon>
        <taxon>Pseudomonadati</taxon>
        <taxon>Pseudomonadota</taxon>
        <taxon>Alphaproteobacteria</taxon>
        <taxon>Rhodospirillales</taxon>
        <taxon>Rhodospirillaceae</taxon>
        <taxon>Rhodospirillum</taxon>
    </lineage>
</organism>
<accession>Q2RVH0</accession>
<evidence type="ECO:0000256" key="1">
    <source>
        <dbReference type="SAM" id="MobiDB-lite"/>
    </source>
</evidence>
<dbReference type="HOGENOM" id="CLU_034730_0_0_5"/>
<keyword evidence="4" id="KW-1185">Reference proteome</keyword>
<feature type="transmembrane region" description="Helical" evidence="2">
    <location>
        <begin position="72"/>
        <end position="90"/>
    </location>
</feature>
<keyword evidence="2" id="KW-0472">Membrane</keyword>
<reference evidence="3 4" key="1">
    <citation type="journal article" date="2011" name="Stand. Genomic Sci.">
        <title>Complete genome sequence of Rhodospirillum rubrum type strain (S1).</title>
        <authorList>
            <person name="Munk A.C."/>
            <person name="Copeland A."/>
            <person name="Lucas S."/>
            <person name="Lapidus A."/>
            <person name="Del Rio T.G."/>
            <person name="Barry K."/>
            <person name="Detter J.C."/>
            <person name="Hammon N."/>
            <person name="Israni S."/>
            <person name="Pitluck S."/>
            <person name="Brettin T."/>
            <person name="Bruce D."/>
            <person name="Han C."/>
            <person name="Tapia R."/>
            <person name="Gilna P."/>
            <person name="Schmutz J."/>
            <person name="Larimer F."/>
            <person name="Land M."/>
            <person name="Kyrpides N.C."/>
            <person name="Mavromatis K."/>
            <person name="Richardson P."/>
            <person name="Rohde M."/>
            <person name="Goker M."/>
            <person name="Klenk H.P."/>
            <person name="Zhang Y."/>
            <person name="Roberts G.P."/>
            <person name="Reslewic S."/>
            <person name="Schwartz D.C."/>
        </authorList>
    </citation>
    <scope>NUCLEOTIDE SEQUENCE [LARGE SCALE GENOMIC DNA]</scope>
    <source>
        <strain evidence="4">ATCC 11170 / ATH 1.1.1 / DSM 467 / LMG 4362 / NCIMB 8255 / S1</strain>
    </source>
</reference>
<keyword evidence="2" id="KW-0812">Transmembrane</keyword>
<dbReference type="STRING" id="269796.Rru_A1074"/>
<protein>
    <submittedName>
        <fullName evidence="3">MotA/TolQ/ExbB proton channel family protein</fullName>
    </submittedName>
</protein>
<dbReference type="AlphaFoldDB" id="Q2RVH0"/>
<feature type="compositionally biased region" description="Pro residues" evidence="1">
    <location>
        <begin position="15"/>
        <end position="26"/>
    </location>
</feature>
<gene>
    <name evidence="3" type="ordered locus">Rru_A1074</name>
</gene>
<dbReference type="EnsemblBacteria" id="ABC21875">
    <property type="protein sequence ID" value="ABC21875"/>
    <property type="gene ID" value="Rru_A1074"/>
</dbReference>
<dbReference type="eggNOG" id="COG1511">
    <property type="taxonomic scope" value="Bacteria"/>
</dbReference>
<feature type="region of interest" description="Disordered" evidence="1">
    <location>
        <begin position="421"/>
        <end position="442"/>
    </location>
</feature>
<feature type="transmembrane region" description="Helical" evidence="2">
    <location>
        <begin position="168"/>
        <end position="201"/>
    </location>
</feature>
<dbReference type="PATRIC" id="fig|269796.9.peg.1131"/>
<feature type="transmembrane region" description="Helical" evidence="2">
    <location>
        <begin position="41"/>
        <end position="60"/>
    </location>
</feature>
<evidence type="ECO:0000256" key="2">
    <source>
        <dbReference type="SAM" id="Phobius"/>
    </source>
</evidence>
<evidence type="ECO:0000313" key="4">
    <source>
        <dbReference type="Proteomes" id="UP000001929"/>
    </source>
</evidence>
<dbReference type="PhylomeDB" id="Q2RVH0"/>
<dbReference type="KEGG" id="rru:Rru_A1074"/>
<feature type="transmembrane region" description="Helical" evidence="2">
    <location>
        <begin position="221"/>
        <end position="244"/>
    </location>
</feature>
<evidence type="ECO:0000313" key="3">
    <source>
        <dbReference type="EMBL" id="ABC21875.1"/>
    </source>
</evidence>
<feature type="region of interest" description="Disordered" evidence="1">
    <location>
        <begin position="1"/>
        <end position="31"/>
    </location>
</feature>
<dbReference type="Proteomes" id="UP000001929">
    <property type="component" value="Chromosome"/>
</dbReference>
<sequence>MGWDRRRSPLSPGGPSLPPSPVPPRPALHQPDATMRRPRRFLLRMALFLVAVGAVAAVLGPSMARFFMANPALNSLILGVGLIGVILNFRHVTSLEPEVRWITAFSQGKASVSSAEMPRLLAPMATMLAEHKERGRERGRLTLSAPAARSLLDGIAARLDENRETSRYFIGLMVFLGLLGTFWGLLGTVGAIANVITTLTISSDDMTRVFADLKSGLEAPLGGMGTAFSSSLFGLASSLVLGFLDLQAGQAQNAFYNGLEDWLSKQTRLGTGGSLGEGEQSVPGYIQALLEKTADSLDDLQRTIVRGEENAMATNVQIRDMAETMATLTDQMRTEQAVLLKLAETQADLRPVLAQLSESLASGAKPAAAEDPLSGVAGHVRNMDAAVTYMANQMVQGREQLLKELRAEIKMLARTIAATAAPGTSGLGGGGGPSMPPPRGER</sequence>
<keyword evidence="2" id="KW-1133">Transmembrane helix</keyword>
<proteinExistence type="predicted"/>
<name>Q2RVH0_RHORT</name>
<dbReference type="EMBL" id="CP000230">
    <property type="protein sequence ID" value="ABC21875.1"/>
    <property type="molecule type" value="Genomic_DNA"/>
</dbReference>